<evidence type="ECO:0000259" key="4">
    <source>
        <dbReference type="PROSITE" id="PS50026"/>
    </source>
</evidence>
<keyword evidence="2" id="KW-0812">Transmembrane</keyword>
<evidence type="ECO:0000256" key="3">
    <source>
        <dbReference type="SAM" id="SignalP"/>
    </source>
</evidence>
<keyword evidence="1" id="KW-1015">Disulfide bond</keyword>
<dbReference type="PANTHER" id="PTHR24032:SF18">
    <property type="entry name" value="EGF-LIKE DOMAIN-CONTAINING PROTEIN"/>
    <property type="match status" value="1"/>
</dbReference>
<evidence type="ECO:0000313" key="6">
    <source>
        <dbReference type="Proteomes" id="UP001344447"/>
    </source>
</evidence>
<accession>A0AAN7TSN4</accession>
<dbReference type="InterPro" id="IPR057013">
    <property type="entry name" value="LRR_ComC"/>
</dbReference>
<dbReference type="SMART" id="SM00181">
    <property type="entry name" value="EGF"/>
    <property type="match status" value="10"/>
</dbReference>
<feature type="chain" id="PRO_5042966705" description="EGF-like domain-containing protein" evidence="3">
    <location>
        <begin position="21"/>
        <end position="2294"/>
    </location>
</feature>
<dbReference type="EMBL" id="JAVFKY010000006">
    <property type="protein sequence ID" value="KAK5574870.1"/>
    <property type="molecule type" value="Genomic_DNA"/>
</dbReference>
<dbReference type="Pfam" id="PF24141">
    <property type="entry name" value="LRR_ComC"/>
    <property type="match status" value="2"/>
</dbReference>
<dbReference type="InterPro" id="IPR000742">
    <property type="entry name" value="EGF"/>
</dbReference>
<feature type="disulfide bond" evidence="1">
    <location>
        <begin position="1777"/>
        <end position="1787"/>
    </location>
</feature>
<dbReference type="InterPro" id="IPR057014">
    <property type="entry name" value="B-sand_ComC_1st"/>
</dbReference>
<dbReference type="InterPro" id="IPR014756">
    <property type="entry name" value="Ig_E-set"/>
</dbReference>
<dbReference type="InterPro" id="IPR053331">
    <property type="entry name" value="EGF-like_comC"/>
</dbReference>
<keyword evidence="3" id="KW-0732">Signal</keyword>
<keyword evidence="2" id="KW-0472">Membrane</keyword>
<dbReference type="InterPro" id="IPR054484">
    <property type="entry name" value="ComC_SSD"/>
</dbReference>
<proteinExistence type="predicted"/>
<evidence type="ECO:0000256" key="1">
    <source>
        <dbReference type="PROSITE-ProRule" id="PRU00076"/>
    </source>
</evidence>
<dbReference type="PROSITE" id="PS50026">
    <property type="entry name" value="EGF_3"/>
    <property type="match status" value="2"/>
</dbReference>
<keyword evidence="2" id="KW-1133">Transmembrane helix</keyword>
<comment type="caution">
    <text evidence="5">The sequence shown here is derived from an EMBL/GenBank/DDBJ whole genome shotgun (WGS) entry which is preliminary data.</text>
</comment>
<feature type="signal peptide" evidence="3">
    <location>
        <begin position="1"/>
        <end position="20"/>
    </location>
</feature>
<keyword evidence="1" id="KW-0245">EGF-like domain</keyword>
<sequence length="2294" mass="255899">MKYFTIFFIFLSIFINGFNCVVPPIDQYNCLLSFVSKINITSLYPKLNATHYDFCKSYGCDSVTGFVTGFIVSNTASSGYNGSSILPSDLQCCPYFSRIYFDGFNVSKELVFNKFPQKISDITYNFKNYQCYPIDQQLPDCRNFYFTCSFLSGTTIKMSHIQNISSFYLFGSYPYFDNDIIVNNSPLVLFQSHSNNFPNVSNFPNLIDFRITFDENFYLPSISNFSSIRSKTITITHYFNYSFPFYIDSNPYFSEITIFAKFEKPNSFFNLSSHGYKKMSLGYVGDEFNINGEIPIIPSPNSYHLINYGNFTTFPNLSLYNGDISISISNLAIDLPVYIGKNQNIALSSNKLKGTIDVSWCNSLPFFKSNALSGEIPSCFTCYFSDTILFNRFSGNQFSNYNQSIGCPNFAPRFELLKNSSQRNIFRVTGTNIGYYPNYWLLNSYETVNTYDVISMGYEYIVSFFNNYSPNSKYFNITFQHPQPSQTITYPVNKSLPTPSSLYITSSTYIINGKFFSSYMGYTNQSVVIGGSNNCSIKNTTFFNMTCEFDSSTSSLSYPTIVDITNDNLLRRVFINPQIGSLNQITCPNDCDDLNGSICDLTQGICFFLNCTYDCGAFGTCNNRTGVCDCNYDHQGQNCSLPFVQCPIGSNSIICSGDDNHCNNQTGVCVCDANHQGQSCSVPLKKCPIGLNSLICSGGTNYCNNQTGICSCDSNLQGLDCSLPYKQCPIGVNSLVCSGGSNSCNNQTGVCKCHQNHQGNDCSIPFKQCPLGMNSLICSGGFNSCNNQTGVCNCEPNFQGSDCSIPFKQCPVGLDSLICSGGNSHCNNQTGVCNCDFKYTTNDCSKPNQYISSVLPSNTTGGEASFNGWFGDIHSNLSILIGNKQCSPITFNSSNEIKCIAPPGKGVYNIIINQNEIEYQLKNSYSYIELIGTCPNNCTNSNQGICNTSNSQFDPSTGITNFTDSQVNFQIYFKNLFEIDFNGNIINKYSLKSNWTFNKTKDNQTNNIYKLEQTIQQSCQIISTIEEVSTSKEYSFAGSTFTLDAGSIKLTISISNYTYKSNLNTLQLQLISSVDDQNEESNCNTKESSTNEISSSSFKYIKISKDNRVLQGRFINKVLSDGRSTYLSTDIKSDGNTVVATLNLPHFVNQSIIDPDFSVLLDTDFKSECNSENNRKWLIPVAVIVPVVGVSYQYNCLLSFVSKCNITSLYPKLNATHYDFCLSFECDGVTGFVNGFFVFNTASSGYNGSSILPSDLQCCPYFSRITLNGFNVSKELVFNKFPQKISDISYTFKNYQCYPIDQQLPDCRGFYYTCNFLSGTTIKMSYIQNISIFYLSGSYPYFDNDIIVNNSPLFLFQSYSNNFPNVSNFPNLIDFRITFDENFYLPSISNFSSIRSKTISITHYFNYNFPFYIDSNPYFSEITIFAKFEKPNSFFNLSSHGYKKMSLGNVGDEFNINGEIPIIPSPNSYHLINYGNFTTFPNLSLYNGDISISISNLPINLPVYIGKNQNIVLVNNKLKGTIDESWCNSIPFFKGNALSGEIPSCFTCYFSDPQVFDSFSGNQFSNYNQSIGCPNFAPRFEPLKNSSQQNIFRVTGTNIGYYPNYWLLNSNEVIFTYDVISIGYEYIVSYLNNYSPNPKYFNITFLHPQPSHTITYPVNKSLPTPSSLQITSNVYLFTGQFFSSYMGYTNQSVVIGGSNNCSIKNTTFFRMTCEFDSSTSSLSYPTIVDITNDNLLRRVFINPQIGSLNQITCPNDCDDLNGSICDLTQGICFFLNCTYDCGAFGTCNNRTGVCDCNYNHQGQNCSLPFVQCPIGSNSLICSGGFNSCNNQTGVCNCKPNSQGSDCSIPFKQCPVGLDSLICSGGNSHCNNQTGVCNCDFKYTTNDCSKPNQYISSVLPSNTTGGEASFNGWFGDIHSNLYLLIGNKQCSPITFNSSNEIKCIAPPGKGVYNIIINQNDIEYQLKDGYSYIELIGNCPNNCTNSNQGVCNTSNSQCSCINDYYSFDCSLKKNNNNGGGGGNTGNNSTVDPSTGITNITDSQVNFQIYFKNLFEIDFNGNIINKYSLKSNWTFNKTKDNQTNNIYKLEQTIQQSCQIISTIEEVSTSKEYSFAGSTFTLDAGSIKLTISISNYTYKSNLNTLQLQLISSVDDQNEESNCNTKESSTNEISSSSFKYIKISKDNRVLQGRFINQVLSDGRSTYLSIDIKSDGNTVVATLNLPHFVNQSIIDPDFSVLLDTDFKSECNSENNRKWLIPVAVIVPVVGVSCIGGIIYLIYIKKAIEIPLKLKLKKLSK</sequence>
<dbReference type="PANTHER" id="PTHR24032">
    <property type="entry name" value="EGF-LIKE DOMAIN-CONTAINING PROTEIN-RELATED-RELATED"/>
    <property type="match status" value="1"/>
</dbReference>
<feature type="disulfide bond" evidence="1">
    <location>
        <begin position="630"/>
        <end position="639"/>
    </location>
</feature>
<keyword evidence="6" id="KW-1185">Reference proteome</keyword>
<evidence type="ECO:0000256" key="2">
    <source>
        <dbReference type="SAM" id="Phobius"/>
    </source>
</evidence>
<dbReference type="Proteomes" id="UP001344447">
    <property type="component" value="Unassembled WGS sequence"/>
</dbReference>
<gene>
    <name evidence="5" type="ORF">RB653_010124</name>
</gene>
<feature type="domain" description="EGF-like" evidence="4">
    <location>
        <begin position="607"/>
        <end position="640"/>
    </location>
</feature>
<dbReference type="Pfam" id="PF22933">
    <property type="entry name" value="ComC_SSD"/>
    <property type="match status" value="2"/>
</dbReference>
<name>A0AAN7TSN4_9MYCE</name>
<feature type="transmembrane region" description="Helical" evidence="2">
    <location>
        <begin position="2252"/>
        <end position="2276"/>
    </location>
</feature>
<dbReference type="Pfam" id="PF24142">
    <property type="entry name" value="Beta-sand_ComC_1st"/>
    <property type="match status" value="2"/>
</dbReference>
<dbReference type="InterPro" id="IPR057015">
    <property type="entry name" value="B-sand_ComC_2nd"/>
</dbReference>
<feature type="disulfide bond" evidence="1">
    <location>
        <begin position="611"/>
        <end position="621"/>
    </location>
</feature>
<comment type="caution">
    <text evidence="1">Lacks conserved residue(s) required for the propagation of feature annotation.</text>
</comment>
<evidence type="ECO:0000313" key="5">
    <source>
        <dbReference type="EMBL" id="KAK5574870.1"/>
    </source>
</evidence>
<dbReference type="Pfam" id="PF24143">
    <property type="entry name" value="Beta-sand_ComC_2nd"/>
    <property type="match status" value="2"/>
</dbReference>
<reference evidence="5 6" key="1">
    <citation type="submission" date="2023-11" db="EMBL/GenBank/DDBJ databases">
        <title>Dfirmibasis_genome.</title>
        <authorList>
            <person name="Edelbroek B."/>
            <person name="Kjellin J."/>
            <person name="Jerlstrom-Hultqvist J."/>
            <person name="Soderbom F."/>
        </authorList>
    </citation>
    <scope>NUCLEOTIDE SEQUENCE [LARGE SCALE GENOMIC DNA]</scope>
    <source>
        <strain evidence="5 6">TNS-C-14</strain>
    </source>
</reference>
<feature type="disulfide bond" evidence="1">
    <location>
        <begin position="1796"/>
        <end position="1805"/>
    </location>
</feature>
<dbReference type="PROSITE" id="PS00022">
    <property type="entry name" value="EGF_1"/>
    <property type="match status" value="2"/>
</dbReference>
<organism evidence="5 6">
    <name type="scientific">Dictyostelium firmibasis</name>
    <dbReference type="NCBI Taxonomy" id="79012"/>
    <lineage>
        <taxon>Eukaryota</taxon>
        <taxon>Amoebozoa</taxon>
        <taxon>Evosea</taxon>
        <taxon>Eumycetozoa</taxon>
        <taxon>Dictyostelia</taxon>
        <taxon>Dictyosteliales</taxon>
        <taxon>Dictyosteliaceae</taxon>
        <taxon>Dictyostelium</taxon>
    </lineage>
</organism>
<feature type="domain" description="EGF-like" evidence="4">
    <location>
        <begin position="1773"/>
        <end position="1806"/>
    </location>
</feature>
<dbReference type="PRINTS" id="PR00011">
    <property type="entry name" value="EGFLAMININ"/>
</dbReference>
<dbReference type="SUPFAM" id="SSF81296">
    <property type="entry name" value="E set domains"/>
    <property type="match status" value="1"/>
</dbReference>
<protein>
    <recommendedName>
        <fullName evidence="4">EGF-like domain-containing protein</fullName>
    </recommendedName>
</protein>